<dbReference type="PANTHER" id="PTHR47674">
    <property type="entry name" value="SAGA-ASSOCIATED FACTOR 11"/>
    <property type="match status" value="1"/>
</dbReference>
<accession>A0ABD1XIN6</accession>
<keyword evidence="3" id="KW-0863">Zinc-finger</keyword>
<dbReference type="GO" id="GO:0071819">
    <property type="term" value="C:DUBm complex"/>
    <property type="evidence" value="ECO:0007669"/>
    <property type="project" value="UniProtKB-ARBA"/>
</dbReference>
<dbReference type="GO" id="GO:0006325">
    <property type="term" value="P:chromatin organization"/>
    <property type="evidence" value="ECO:0007669"/>
    <property type="project" value="UniProtKB-KW"/>
</dbReference>
<evidence type="ECO:0000256" key="4">
    <source>
        <dbReference type="ARBA" id="ARBA00022833"/>
    </source>
</evidence>
<dbReference type="GO" id="GO:0070461">
    <property type="term" value="C:SAGA-type complex"/>
    <property type="evidence" value="ECO:0007669"/>
    <property type="project" value="UniProtKB-ARBA"/>
</dbReference>
<proteinExistence type="inferred from homology"/>
<dbReference type="GO" id="GO:0008270">
    <property type="term" value="F:zinc ion binding"/>
    <property type="evidence" value="ECO:0007669"/>
    <property type="project" value="UniProtKB-KW"/>
</dbReference>
<evidence type="ECO:0000256" key="6">
    <source>
        <dbReference type="ARBA" id="ARBA00023015"/>
    </source>
</evidence>
<organism evidence="12 13">
    <name type="scientific">Riccia fluitans</name>
    <dbReference type="NCBI Taxonomy" id="41844"/>
    <lineage>
        <taxon>Eukaryota</taxon>
        <taxon>Viridiplantae</taxon>
        <taxon>Streptophyta</taxon>
        <taxon>Embryophyta</taxon>
        <taxon>Marchantiophyta</taxon>
        <taxon>Marchantiopsida</taxon>
        <taxon>Marchantiidae</taxon>
        <taxon>Marchantiales</taxon>
        <taxon>Ricciaceae</taxon>
        <taxon>Riccia</taxon>
    </lineage>
</organism>
<sequence>MAHDRMKVSSQQAGLVFADLLDSLIVDVASESHRAARLGFDHKLNVEEEEEMRLAHQARTIVGDSGAIGSENGNKHTIDVFGQTHPTIANETFDCMNCGRPIVAGRFAPHLEKCMGKGRKARLKSSRNVTASQQRRARSSPISSYGGVVSASRTPNRTPTRTPEEPQRGLTDIAEGTSEESHEDDEKVHRSRVPGGHSQVSAITKTAKRAEIHMRNGSKQFSDDAARLTELASIPTVIITWRIHTLCNDGRHFGGGAVGFTGTVIKSKFALGRFTIGG</sequence>
<name>A0ABD1XIN6_9MARC</name>
<dbReference type="InterPro" id="IPR013246">
    <property type="entry name" value="SAGA_su_Sgf11"/>
</dbReference>
<evidence type="ECO:0000256" key="8">
    <source>
        <dbReference type="ARBA" id="ARBA00023163"/>
    </source>
</evidence>
<keyword evidence="9" id="KW-0539">Nucleus</keyword>
<keyword evidence="6" id="KW-0805">Transcription regulation</keyword>
<evidence type="ECO:0000256" key="11">
    <source>
        <dbReference type="SAM" id="MobiDB-lite"/>
    </source>
</evidence>
<dbReference type="Pfam" id="PF08209">
    <property type="entry name" value="Sgf11"/>
    <property type="match status" value="1"/>
</dbReference>
<reference evidence="12 13" key="1">
    <citation type="submission" date="2024-09" db="EMBL/GenBank/DDBJ databases">
        <title>Chromosome-scale assembly of Riccia fluitans.</title>
        <authorList>
            <person name="Paukszto L."/>
            <person name="Sawicki J."/>
            <person name="Karawczyk K."/>
            <person name="Piernik-Szablinska J."/>
            <person name="Szczecinska M."/>
            <person name="Mazdziarz M."/>
        </authorList>
    </citation>
    <scope>NUCLEOTIDE SEQUENCE [LARGE SCALE GENOMIC DNA]</scope>
    <source>
        <strain evidence="12">Rf_01</strain>
        <tissue evidence="12">Aerial parts of the thallus</tissue>
    </source>
</reference>
<evidence type="ECO:0000256" key="10">
    <source>
        <dbReference type="RuleBase" id="RU261113"/>
    </source>
</evidence>
<evidence type="ECO:0000313" key="13">
    <source>
        <dbReference type="Proteomes" id="UP001605036"/>
    </source>
</evidence>
<keyword evidence="2" id="KW-0479">Metal-binding</keyword>
<evidence type="ECO:0000256" key="5">
    <source>
        <dbReference type="ARBA" id="ARBA00022853"/>
    </source>
</evidence>
<keyword evidence="8" id="KW-0804">Transcription</keyword>
<dbReference type="Gene3D" id="3.30.160.60">
    <property type="entry name" value="Classic Zinc Finger"/>
    <property type="match status" value="1"/>
</dbReference>
<protein>
    <recommendedName>
        <fullName evidence="10">SAGA-associated factor 11</fullName>
    </recommendedName>
</protein>
<keyword evidence="7 10" id="KW-0010">Activator</keyword>
<evidence type="ECO:0000256" key="3">
    <source>
        <dbReference type="ARBA" id="ARBA00022771"/>
    </source>
</evidence>
<evidence type="ECO:0000256" key="9">
    <source>
        <dbReference type="ARBA" id="ARBA00023242"/>
    </source>
</evidence>
<comment type="subcellular location">
    <subcellularLocation>
        <location evidence="1 10">Nucleus</location>
    </subcellularLocation>
</comment>
<gene>
    <name evidence="12" type="ORF">R1flu_027390</name>
</gene>
<keyword evidence="13" id="KW-1185">Reference proteome</keyword>
<keyword evidence="4" id="KW-0862">Zinc</keyword>
<dbReference type="EMBL" id="JBHFFA010000008">
    <property type="protein sequence ID" value="KAL2608817.1"/>
    <property type="molecule type" value="Genomic_DNA"/>
</dbReference>
<dbReference type="AlphaFoldDB" id="A0ABD1XIN6"/>
<evidence type="ECO:0000256" key="1">
    <source>
        <dbReference type="ARBA" id="ARBA00004123"/>
    </source>
</evidence>
<evidence type="ECO:0000256" key="7">
    <source>
        <dbReference type="ARBA" id="ARBA00023159"/>
    </source>
</evidence>
<keyword evidence="5" id="KW-0156">Chromatin regulator</keyword>
<dbReference type="PANTHER" id="PTHR47674:SF3">
    <property type="entry name" value="SAGA-ASSOCIATED FACTOR 11"/>
    <property type="match status" value="1"/>
</dbReference>
<evidence type="ECO:0000313" key="12">
    <source>
        <dbReference type="EMBL" id="KAL2608817.1"/>
    </source>
</evidence>
<evidence type="ECO:0000256" key="2">
    <source>
        <dbReference type="ARBA" id="ARBA00022723"/>
    </source>
</evidence>
<feature type="region of interest" description="Disordered" evidence="11">
    <location>
        <begin position="118"/>
        <end position="202"/>
    </location>
</feature>
<comment type="similarity">
    <text evidence="10">Belongs to the SGF11 family.</text>
</comment>
<dbReference type="FunFam" id="3.30.160.60:FF:000118">
    <property type="entry name" value="Ataxin-7-like protein 3"/>
    <property type="match status" value="1"/>
</dbReference>
<dbReference type="Proteomes" id="UP001605036">
    <property type="component" value="Unassembled WGS sequence"/>
</dbReference>
<comment type="caution">
    <text evidence="12">The sequence shown here is derived from an EMBL/GenBank/DDBJ whole genome shotgun (WGS) entry which is preliminary data.</text>
</comment>